<feature type="chain" id="PRO_5047280769" description="Lipoprotein" evidence="2">
    <location>
        <begin position="29"/>
        <end position="180"/>
    </location>
</feature>
<comment type="caution">
    <text evidence="3">The sequence shown here is derived from an EMBL/GenBank/DDBJ whole genome shotgun (WGS) entry which is preliminary data.</text>
</comment>
<dbReference type="PROSITE" id="PS51257">
    <property type="entry name" value="PROKAR_LIPOPROTEIN"/>
    <property type="match status" value="1"/>
</dbReference>
<feature type="region of interest" description="Disordered" evidence="1">
    <location>
        <begin position="132"/>
        <end position="159"/>
    </location>
</feature>
<feature type="signal peptide" evidence="2">
    <location>
        <begin position="1"/>
        <end position="28"/>
    </location>
</feature>
<dbReference type="PROSITE" id="PS51318">
    <property type="entry name" value="TAT"/>
    <property type="match status" value="1"/>
</dbReference>
<evidence type="ECO:0008006" key="5">
    <source>
        <dbReference type="Google" id="ProtNLM"/>
    </source>
</evidence>
<keyword evidence="4" id="KW-1185">Reference proteome</keyword>
<reference evidence="4" key="1">
    <citation type="journal article" date="2019" name="Int. J. Syst. Evol. Microbiol.">
        <title>The Global Catalogue of Microorganisms (GCM) 10K type strain sequencing project: providing services to taxonomists for standard genome sequencing and annotation.</title>
        <authorList>
            <consortium name="The Broad Institute Genomics Platform"/>
            <consortium name="The Broad Institute Genome Sequencing Center for Infectious Disease"/>
            <person name="Wu L."/>
            <person name="Ma J."/>
        </authorList>
    </citation>
    <scope>NUCLEOTIDE SEQUENCE [LARGE SCALE GENOMIC DNA]</scope>
    <source>
        <strain evidence="4">JCM 17441</strain>
    </source>
</reference>
<sequence>MTRRSLLTVAVFAVLAAGMAACSSGGTASPKASASGTSTDVQKALDAGKRFAQCGRDHGLPNFPDPELYAGRIGYFHSPQDVKDQEDQVLKIPECRAILAEIPVLPDDRPPPSAADMQKLRDFAKCIREHGIPEWPDPKSDGTFPIAGTPIQAESKSSGRLSTAVEACKQYWDNGIDVSS</sequence>
<evidence type="ECO:0000256" key="2">
    <source>
        <dbReference type="SAM" id="SignalP"/>
    </source>
</evidence>
<name>A0ABP8DVW0_9ACTN</name>
<keyword evidence="2" id="KW-0732">Signal</keyword>
<organism evidence="3 4">
    <name type="scientific">Dactylosporangium darangshiense</name>
    <dbReference type="NCBI Taxonomy" id="579108"/>
    <lineage>
        <taxon>Bacteria</taxon>
        <taxon>Bacillati</taxon>
        <taxon>Actinomycetota</taxon>
        <taxon>Actinomycetes</taxon>
        <taxon>Micromonosporales</taxon>
        <taxon>Micromonosporaceae</taxon>
        <taxon>Dactylosporangium</taxon>
    </lineage>
</organism>
<evidence type="ECO:0000256" key="1">
    <source>
        <dbReference type="SAM" id="MobiDB-lite"/>
    </source>
</evidence>
<dbReference type="RefSeq" id="WP_345144588.1">
    <property type="nucleotide sequence ID" value="NZ_BAABAT010000104.1"/>
</dbReference>
<evidence type="ECO:0000313" key="3">
    <source>
        <dbReference type="EMBL" id="GAA4264165.1"/>
    </source>
</evidence>
<dbReference type="EMBL" id="BAABAT010000104">
    <property type="protein sequence ID" value="GAA4264165.1"/>
    <property type="molecule type" value="Genomic_DNA"/>
</dbReference>
<dbReference type="Proteomes" id="UP001500620">
    <property type="component" value="Unassembled WGS sequence"/>
</dbReference>
<dbReference type="InterPro" id="IPR006311">
    <property type="entry name" value="TAT_signal"/>
</dbReference>
<proteinExistence type="predicted"/>
<gene>
    <name evidence="3" type="ORF">GCM10022255_115280</name>
</gene>
<protein>
    <recommendedName>
        <fullName evidence="5">Lipoprotein</fullName>
    </recommendedName>
</protein>
<accession>A0ABP8DVW0</accession>
<evidence type="ECO:0000313" key="4">
    <source>
        <dbReference type="Proteomes" id="UP001500620"/>
    </source>
</evidence>